<gene>
    <name evidence="2" type="ORF">FM996_13525</name>
</gene>
<feature type="signal peptide" evidence="1">
    <location>
        <begin position="1"/>
        <end position="20"/>
    </location>
</feature>
<name>A0A549SPH9_METSR</name>
<dbReference type="AlphaFoldDB" id="A0A549SPH9"/>
<evidence type="ECO:0000313" key="2">
    <source>
        <dbReference type="EMBL" id="TRL31524.1"/>
    </source>
</evidence>
<feature type="chain" id="PRO_5021814953" evidence="1">
    <location>
        <begin position="21"/>
        <end position="86"/>
    </location>
</feature>
<evidence type="ECO:0000313" key="3">
    <source>
        <dbReference type="Proteomes" id="UP000316781"/>
    </source>
</evidence>
<organism evidence="2 3">
    <name type="scientific">Methylosinus sporium</name>
    <dbReference type="NCBI Taxonomy" id="428"/>
    <lineage>
        <taxon>Bacteria</taxon>
        <taxon>Pseudomonadati</taxon>
        <taxon>Pseudomonadota</taxon>
        <taxon>Alphaproteobacteria</taxon>
        <taxon>Hyphomicrobiales</taxon>
        <taxon>Methylocystaceae</taxon>
        <taxon>Methylosinus</taxon>
    </lineage>
</organism>
<keyword evidence="1" id="KW-0732">Signal</keyword>
<protein>
    <submittedName>
        <fullName evidence="2">Uncharacterized protein</fullName>
    </submittedName>
</protein>
<proteinExistence type="predicted"/>
<dbReference type="EMBL" id="VJMF01000054">
    <property type="protein sequence ID" value="TRL31524.1"/>
    <property type="molecule type" value="Genomic_DNA"/>
</dbReference>
<dbReference type="Proteomes" id="UP000316781">
    <property type="component" value="Unassembled WGS sequence"/>
</dbReference>
<accession>A0A549SPH9</accession>
<comment type="caution">
    <text evidence="2">The sequence shown here is derived from an EMBL/GenBank/DDBJ whole genome shotgun (WGS) entry which is preliminary data.</text>
</comment>
<sequence>MRKSFALALPALLIAGSAWAAASDETRADVQNLAGAAAPAQAAAAPSPCAGCAGHDCANCPLALAAAAQAATGTAQPPAPIRCNVD</sequence>
<dbReference type="RefSeq" id="WP_142863452.1">
    <property type="nucleotide sequence ID" value="NZ_VJMF01000054.1"/>
</dbReference>
<evidence type="ECO:0000256" key="1">
    <source>
        <dbReference type="SAM" id="SignalP"/>
    </source>
</evidence>
<reference evidence="2 3" key="1">
    <citation type="submission" date="2019-07" db="EMBL/GenBank/DDBJ databases">
        <title>Ln-dependent methylotrophs.</title>
        <authorList>
            <person name="Tani A."/>
        </authorList>
    </citation>
    <scope>NUCLEOTIDE SEQUENCE [LARGE SCALE GENOMIC DNA]</scope>
    <source>
        <strain evidence="2 3">SM89A</strain>
    </source>
</reference>